<proteinExistence type="predicted"/>
<sequence>MRARDLVLHHPVLRSDDDALDAARVLAEQRLPGVLVLDSRGQPSAVLLASRLIQLLVPGYVLEDPTLAAVVDEPHADRLSRALAGLTVGDCLPKAPMTPSVADPNDTALEIAALMVREHTSMVAVVERRSEEKEPAVLGVITASHLLQRLLDVRA</sequence>
<keyword evidence="1" id="KW-0129">CBS domain</keyword>
<dbReference type="InterPro" id="IPR046342">
    <property type="entry name" value="CBS_dom_sf"/>
</dbReference>
<evidence type="ECO:0000313" key="4">
    <source>
        <dbReference type="Proteomes" id="UP000704762"/>
    </source>
</evidence>
<name>A0ABS2RJN0_9ACTN</name>
<keyword evidence="4" id="KW-1185">Reference proteome</keyword>
<evidence type="ECO:0000259" key="2">
    <source>
        <dbReference type="PROSITE" id="PS51371"/>
    </source>
</evidence>
<dbReference type="RefSeq" id="WP_204917807.1">
    <property type="nucleotide sequence ID" value="NZ_BAAAQP010000001.1"/>
</dbReference>
<dbReference type="Gene3D" id="3.10.580.10">
    <property type="entry name" value="CBS-domain"/>
    <property type="match status" value="1"/>
</dbReference>
<dbReference type="Pfam" id="PF00571">
    <property type="entry name" value="CBS"/>
    <property type="match status" value="1"/>
</dbReference>
<dbReference type="CDD" id="cd17788">
    <property type="entry name" value="CBS_pair_bac"/>
    <property type="match status" value="1"/>
</dbReference>
<gene>
    <name evidence="3" type="ORF">JOE57_002131</name>
</gene>
<dbReference type="InterPro" id="IPR000644">
    <property type="entry name" value="CBS_dom"/>
</dbReference>
<evidence type="ECO:0000256" key="1">
    <source>
        <dbReference type="PROSITE-ProRule" id="PRU00703"/>
    </source>
</evidence>
<evidence type="ECO:0000313" key="3">
    <source>
        <dbReference type="EMBL" id="MBM7799210.1"/>
    </source>
</evidence>
<comment type="caution">
    <text evidence="3">The sequence shown here is derived from an EMBL/GenBank/DDBJ whole genome shotgun (WGS) entry which is preliminary data.</text>
</comment>
<accession>A0ABS2RJN0</accession>
<organism evidence="3 4">
    <name type="scientific">Microlunatus panaciterrae</name>
    <dbReference type="NCBI Taxonomy" id="400768"/>
    <lineage>
        <taxon>Bacteria</taxon>
        <taxon>Bacillati</taxon>
        <taxon>Actinomycetota</taxon>
        <taxon>Actinomycetes</taxon>
        <taxon>Propionibacteriales</taxon>
        <taxon>Propionibacteriaceae</taxon>
        <taxon>Microlunatus</taxon>
    </lineage>
</organism>
<dbReference type="PROSITE" id="PS51371">
    <property type="entry name" value="CBS"/>
    <property type="match status" value="1"/>
</dbReference>
<dbReference type="SUPFAM" id="SSF54631">
    <property type="entry name" value="CBS-domain pair"/>
    <property type="match status" value="1"/>
</dbReference>
<dbReference type="EMBL" id="JAFBCF010000001">
    <property type="protein sequence ID" value="MBM7799210.1"/>
    <property type="molecule type" value="Genomic_DNA"/>
</dbReference>
<reference evidence="3 4" key="1">
    <citation type="submission" date="2021-01" db="EMBL/GenBank/DDBJ databases">
        <title>Sequencing the genomes of 1000 actinobacteria strains.</title>
        <authorList>
            <person name="Klenk H.-P."/>
        </authorList>
    </citation>
    <scope>NUCLEOTIDE SEQUENCE [LARGE SCALE GENOMIC DNA]</scope>
    <source>
        <strain evidence="3 4">DSM 18662</strain>
    </source>
</reference>
<dbReference type="Proteomes" id="UP000704762">
    <property type="component" value="Unassembled WGS sequence"/>
</dbReference>
<protein>
    <recommendedName>
        <fullName evidence="2">CBS domain-containing protein</fullName>
    </recommendedName>
</protein>
<feature type="domain" description="CBS" evidence="2">
    <location>
        <begin position="94"/>
        <end position="155"/>
    </location>
</feature>